<comment type="subcellular location">
    <subcellularLocation>
        <location evidence="1">Membrane</location>
        <topology evidence="1">Multi-pass membrane protein</topology>
    </subcellularLocation>
</comment>
<feature type="transmembrane region" description="Helical" evidence="6">
    <location>
        <begin position="203"/>
        <end position="221"/>
    </location>
</feature>
<keyword evidence="9" id="KW-1185">Reference proteome</keyword>
<dbReference type="PANTHER" id="PTHR32322">
    <property type="entry name" value="INNER MEMBRANE TRANSPORTER"/>
    <property type="match status" value="1"/>
</dbReference>
<keyword evidence="5 6" id="KW-0472">Membrane</keyword>
<reference evidence="8 9" key="1">
    <citation type="submission" date="2020-07" db="EMBL/GenBank/DDBJ databases">
        <authorList>
            <person name="Feng X."/>
        </authorList>
    </citation>
    <scope>NUCLEOTIDE SEQUENCE [LARGE SCALE GENOMIC DNA]</scope>
    <source>
        <strain evidence="8 9">JCM23202</strain>
    </source>
</reference>
<dbReference type="AlphaFoldDB" id="A0A7X1E944"/>
<feature type="transmembrane region" description="Helical" evidence="6">
    <location>
        <begin position="135"/>
        <end position="159"/>
    </location>
</feature>
<dbReference type="Proteomes" id="UP000526501">
    <property type="component" value="Unassembled WGS sequence"/>
</dbReference>
<comment type="caution">
    <text evidence="8">The sequence shown here is derived from an EMBL/GenBank/DDBJ whole genome shotgun (WGS) entry which is preliminary data.</text>
</comment>
<evidence type="ECO:0000256" key="5">
    <source>
        <dbReference type="ARBA" id="ARBA00023136"/>
    </source>
</evidence>
<dbReference type="InterPro" id="IPR000620">
    <property type="entry name" value="EamA_dom"/>
</dbReference>
<dbReference type="Pfam" id="PF00892">
    <property type="entry name" value="EamA"/>
    <property type="match status" value="1"/>
</dbReference>
<gene>
    <name evidence="8" type="ORF">H5P27_13010</name>
</gene>
<name>A0A7X1E944_9BACT</name>
<proteinExistence type="inferred from homology"/>
<evidence type="ECO:0000313" key="9">
    <source>
        <dbReference type="Proteomes" id="UP000526501"/>
    </source>
</evidence>
<dbReference type="InterPro" id="IPR050638">
    <property type="entry name" value="AA-Vitamin_Transporters"/>
</dbReference>
<evidence type="ECO:0000256" key="6">
    <source>
        <dbReference type="SAM" id="Phobius"/>
    </source>
</evidence>
<feature type="transmembrane region" description="Helical" evidence="6">
    <location>
        <begin position="80"/>
        <end position="98"/>
    </location>
</feature>
<organism evidence="8 9">
    <name type="scientific">Pelagicoccus albus</name>
    <dbReference type="NCBI Taxonomy" id="415222"/>
    <lineage>
        <taxon>Bacteria</taxon>
        <taxon>Pseudomonadati</taxon>
        <taxon>Verrucomicrobiota</taxon>
        <taxon>Opitutia</taxon>
        <taxon>Puniceicoccales</taxon>
        <taxon>Pelagicoccaceae</taxon>
        <taxon>Pelagicoccus</taxon>
    </lineage>
</organism>
<keyword evidence="3 6" id="KW-0812">Transmembrane</keyword>
<protein>
    <submittedName>
        <fullName evidence="8">EamA family transporter</fullName>
    </submittedName>
</protein>
<feature type="transmembrane region" description="Helical" evidence="6">
    <location>
        <begin position="110"/>
        <end position="129"/>
    </location>
</feature>
<dbReference type="RefSeq" id="WP_185660832.1">
    <property type="nucleotide sequence ID" value="NZ_CAWPOO010000012.1"/>
</dbReference>
<dbReference type="GO" id="GO:0016020">
    <property type="term" value="C:membrane"/>
    <property type="evidence" value="ECO:0007669"/>
    <property type="project" value="UniProtKB-SubCell"/>
</dbReference>
<evidence type="ECO:0000256" key="1">
    <source>
        <dbReference type="ARBA" id="ARBA00004141"/>
    </source>
</evidence>
<keyword evidence="4 6" id="KW-1133">Transmembrane helix</keyword>
<feature type="transmembrane region" description="Helical" evidence="6">
    <location>
        <begin position="263"/>
        <end position="280"/>
    </location>
</feature>
<evidence type="ECO:0000256" key="3">
    <source>
        <dbReference type="ARBA" id="ARBA00022692"/>
    </source>
</evidence>
<evidence type="ECO:0000313" key="8">
    <source>
        <dbReference type="EMBL" id="MBC2606966.1"/>
    </source>
</evidence>
<accession>A0A7X1E944</accession>
<dbReference type="InterPro" id="IPR037185">
    <property type="entry name" value="EmrE-like"/>
</dbReference>
<feature type="transmembrane region" description="Helical" evidence="6">
    <location>
        <begin position="171"/>
        <end position="191"/>
    </location>
</feature>
<comment type="similarity">
    <text evidence="2">Belongs to the EamA transporter family.</text>
</comment>
<dbReference type="PANTHER" id="PTHR32322:SF2">
    <property type="entry name" value="EAMA DOMAIN-CONTAINING PROTEIN"/>
    <property type="match status" value="1"/>
</dbReference>
<evidence type="ECO:0000256" key="4">
    <source>
        <dbReference type="ARBA" id="ARBA00022989"/>
    </source>
</evidence>
<dbReference type="SUPFAM" id="SSF103481">
    <property type="entry name" value="Multidrug resistance efflux transporter EmrE"/>
    <property type="match status" value="2"/>
</dbReference>
<feature type="transmembrane region" description="Helical" evidence="6">
    <location>
        <begin position="56"/>
        <end position="74"/>
    </location>
</feature>
<feature type="transmembrane region" description="Helical" evidence="6">
    <location>
        <begin position="29"/>
        <end position="49"/>
    </location>
</feature>
<evidence type="ECO:0000259" key="7">
    <source>
        <dbReference type="Pfam" id="PF00892"/>
    </source>
</evidence>
<feature type="transmembrane region" description="Helical" evidence="6">
    <location>
        <begin position="233"/>
        <end position="251"/>
    </location>
</feature>
<sequence>MLYLIAVSVLWAFSFGIIGSSLSGVDSNFSAATRLGIACLCFLPFFRPLKIKPIEIISLVAIGSLQLGVMYVAYMRAFSYLPSHLVALFSVLTPLYIAISHDLINRQWHWSLMGCALLSIGGAVIIKFSEPSGDFWFGFALMQIANIAFGLGQLLYRNWKYKRPNLSDHEIIAALYVGGTVTAIVGFFLWGDAERIVPTSKQWYILLYLGAVASGFGFFWWNKGSTKTSASVLAASNNAVVPIAMALSLFVFGEASDIDNQSVAKLLTGAALIFGAIAWGRKSSARSKA</sequence>
<feature type="domain" description="EamA" evidence="7">
    <location>
        <begin position="2"/>
        <end position="126"/>
    </location>
</feature>
<evidence type="ECO:0000256" key="2">
    <source>
        <dbReference type="ARBA" id="ARBA00007362"/>
    </source>
</evidence>
<dbReference type="EMBL" id="JACHVC010000012">
    <property type="protein sequence ID" value="MBC2606966.1"/>
    <property type="molecule type" value="Genomic_DNA"/>
</dbReference>